<evidence type="ECO:0000259" key="2">
    <source>
        <dbReference type="Pfam" id="PF02517"/>
    </source>
</evidence>
<sequence>MRSRILFGTGLLVFSTALAALLFSGRTEIRTSADAESPPTALVTALLPIVVAMVLIRLVPARLPVLPPLTGSDRPAVARQGWVLTAIAVLFALVVLVVDLGDWYGLVKVTVLLGGSWLALRIWRAPSAGAAAQRSAMPRWAYWLGPIPAVLAWGYLLYYSPLAGDRDMSDYEQYDTGFLITAMVLTFLTASVAEEIFYRVLLQTRLEAVLGRWPAIMVTSLLFAAMHLSRIGDGPHWVVLATIIVWNGGFGLLVGYLWARYRNAWALIVVHGAVNSLPLIPVLLH</sequence>
<accession>A0A7W7SRN2</accession>
<dbReference type="EMBL" id="JACHJW010000001">
    <property type="protein sequence ID" value="MBB4959306.1"/>
    <property type="molecule type" value="Genomic_DNA"/>
</dbReference>
<proteinExistence type="predicted"/>
<gene>
    <name evidence="3" type="ORF">FHR38_003039</name>
</gene>
<dbReference type="AlphaFoldDB" id="A0A7W7SRN2"/>
<dbReference type="InterPro" id="IPR003675">
    <property type="entry name" value="Rce1/LyrA-like_dom"/>
</dbReference>
<dbReference type="GO" id="GO:0006508">
    <property type="term" value="P:proteolysis"/>
    <property type="evidence" value="ECO:0007669"/>
    <property type="project" value="UniProtKB-KW"/>
</dbReference>
<evidence type="ECO:0000313" key="3">
    <source>
        <dbReference type="EMBL" id="MBB4959306.1"/>
    </source>
</evidence>
<name>A0A7W7SRN2_9ACTN</name>
<feature type="transmembrane region" description="Helical" evidence="1">
    <location>
        <begin position="140"/>
        <end position="158"/>
    </location>
</feature>
<evidence type="ECO:0000313" key="4">
    <source>
        <dbReference type="Proteomes" id="UP000578819"/>
    </source>
</evidence>
<keyword evidence="1" id="KW-0472">Membrane</keyword>
<feature type="transmembrane region" description="Helical" evidence="1">
    <location>
        <begin position="213"/>
        <end position="231"/>
    </location>
</feature>
<evidence type="ECO:0000256" key="1">
    <source>
        <dbReference type="SAM" id="Phobius"/>
    </source>
</evidence>
<keyword evidence="3" id="KW-0645">Protease</keyword>
<keyword evidence="4" id="KW-1185">Reference proteome</keyword>
<feature type="domain" description="CAAX prenyl protease 2/Lysostaphin resistance protein A-like" evidence="2">
    <location>
        <begin position="179"/>
        <end position="276"/>
    </location>
</feature>
<keyword evidence="1" id="KW-1133">Transmembrane helix</keyword>
<dbReference type="Pfam" id="PF02517">
    <property type="entry name" value="Rce1-like"/>
    <property type="match status" value="1"/>
</dbReference>
<feature type="transmembrane region" description="Helical" evidence="1">
    <location>
        <begin position="43"/>
        <end position="60"/>
    </location>
</feature>
<feature type="transmembrane region" description="Helical" evidence="1">
    <location>
        <begin position="81"/>
        <end position="97"/>
    </location>
</feature>
<keyword evidence="3" id="KW-0378">Hydrolase</keyword>
<dbReference type="GO" id="GO:0004175">
    <property type="term" value="F:endopeptidase activity"/>
    <property type="evidence" value="ECO:0007669"/>
    <property type="project" value="UniProtKB-ARBA"/>
</dbReference>
<dbReference type="Proteomes" id="UP000578819">
    <property type="component" value="Unassembled WGS sequence"/>
</dbReference>
<protein>
    <submittedName>
        <fullName evidence="3">Membrane protease YdiL (CAAX protease family)</fullName>
    </submittedName>
</protein>
<dbReference type="GO" id="GO:0080120">
    <property type="term" value="P:CAAX-box protein maturation"/>
    <property type="evidence" value="ECO:0007669"/>
    <property type="project" value="UniProtKB-ARBA"/>
</dbReference>
<keyword evidence="1" id="KW-0812">Transmembrane</keyword>
<feature type="transmembrane region" description="Helical" evidence="1">
    <location>
        <begin position="265"/>
        <end position="284"/>
    </location>
</feature>
<feature type="transmembrane region" description="Helical" evidence="1">
    <location>
        <begin position="237"/>
        <end position="258"/>
    </location>
</feature>
<dbReference type="RefSeq" id="WP_184535259.1">
    <property type="nucleotide sequence ID" value="NZ_JACHJW010000001.1"/>
</dbReference>
<organism evidence="3 4">
    <name type="scientific">Micromonospora polyrhachis</name>
    <dbReference type="NCBI Taxonomy" id="1282883"/>
    <lineage>
        <taxon>Bacteria</taxon>
        <taxon>Bacillati</taxon>
        <taxon>Actinomycetota</taxon>
        <taxon>Actinomycetes</taxon>
        <taxon>Micromonosporales</taxon>
        <taxon>Micromonosporaceae</taxon>
        <taxon>Micromonospora</taxon>
    </lineage>
</organism>
<feature type="transmembrane region" description="Helical" evidence="1">
    <location>
        <begin position="178"/>
        <end position="201"/>
    </location>
</feature>
<reference evidence="3 4" key="1">
    <citation type="submission" date="2020-08" db="EMBL/GenBank/DDBJ databases">
        <title>Sequencing the genomes of 1000 actinobacteria strains.</title>
        <authorList>
            <person name="Klenk H.-P."/>
        </authorList>
    </citation>
    <scope>NUCLEOTIDE SEQUENCE [LARGE SCALE GENOMIC DNA]</scope>
    <source>
        <strain evidence="3 4">DSM 45886</strain>
    </source>
</reference>
<feature type="transmembrane region" description="Helical" evidence="1">
    <location>
        <begin position="103"/>
        <end position="120"/>
    </location>
</feature>
<comment type="caution">
    <text evidence="3">The sequence shown here is derived from an EMBL/GenBank/DDBJ whole genome shotgun (WGS) entry which is preliminary data.</text>
</comment>